<feature type="compositionally biased region" description="Basic and acidic residues" evidence="1">
    <location>
        <begin position="186"/>
        <end position="199"/>
    </location>
</feature>
<comment type="caution">
    <text evidence="2">The sequence shown here is derived from an EMBL/GenBank/DDBJ whole genome shotgun (WGS) entry which is preliminary data.</text>
</comment>
<feature type="region of interest" description="Disordered" evidence="1">
    <location>
        <begin position="166"/>
        <end position="201"/>
    </location>
</feature>
<name>A0A4S2KI06_9HYME</name>
<dbReference type="AlphaFoldDB" id="A0A4S2KI06"/>
<sequence length="263" mass="30005">MTLTMPLALTEQNTGNIVKTPSSTTTGRLPILSLQKHIKTITMQNQFSERNYLVTDVLIRPCPLQVERSSLGDNLRITLDDPSFSIQRTLSEQLYARIWDSKLTGFAPLGVPWECRRCTTTEQEVRMQAARIQRRRCNTSNAMHSGRNGISRTVVSTAIDTPRFHYCHSQPMYPNRNRSRGGKRQRGFEHPRPMEKADTDDTSESFLMDLTNGQLTPNNNTPLLTQALSGWTRRQNAARSPDIISNMDDLRQLNTVDDLWTKK</sequence>
<dbReference type="Proteomes" id="UP000310200">
    <property type="component" value="Unassembled WGS sequence"/>
</dbReference>
<evidence type="ECO:0000313" key="3">
    <source>
        <dbReference type="Proteomes" id="UP000310200"/>
    </source>
</evidence>
<accession>A0A4S2KI06</accession>
<proteinExistence type="predicted"/>
<dbReference type="EMBL" id="QBLH01002732">
    <property type="protein sequence ID" value="TGZ47318.1"/>
    <property type="molecule type" value="Genomic_DNA"/>
</dbReference>
<gene>
    <name evidence="2" type="ORF">DBV15_00121</name>
</gene>
<reference evidence="2 3" key="1">
    <citation type="journal article" date="2019" name="Philos. Trans. R. Soc. Lond., B, Biol. Sci.">
        <title>Ant behaviour and brain gene expression of defending hosts depend on the ecological success of the intruding social parasite.</title>
        <authorList>
            <person name="Kaur R."/>
            <person name="Stoldt M."/>
            <person name="Jongepier E."/>
            <person name="Feldmeyer B."/>
            <person name="Menzel F."/>
            <person name="Bornberg-Bauer E."/>
            <person name="Foitzik S."/>
        </authorList>
    </citation>
    <scope>NUCLEOTIDE SEQUENCE [LARGE SCALE GENOMIC DNA]</scope>
    <source>
        <tissue evidence="2">Whole body</tissue>
    </source>
</reference>
<keyword evidence="3" id="KW-1185">Reference proteome</keyword>
<protein>
    <submittedName>
        <fullName evidence="2">Uncharacterized protein</fullName>
    </submittedName>
</protein>
<evidence type="ECO:0000256" key="1">
    <source>
        <dbReference type="SAM" id="MobiDB-lite"/>
    </source>
</evidence>
<organism evidence="2 3">
    <name type="scientific">Temnothorax longispinosus</name>
    <dbReference type="NCBI Taxonomy" id="300112"/>
    <lineage>
        <taxon>Eukaryota</taxon>
        <taxon>Metazoa</taxon>
        <taxon>Ecdysozoa</taxon>
        <taxon>Arthropoda</taxon>
        <taxon>Hexapoda</taxon>
        <taxon>Insecta</taxon>
        <taxon>Pterygota</taxon>
        <taxon>Neoptera</taxon>
        <taxon>Endopterygota</taxon>
        <taxon>Hymenoptera</taxon>
        <taxon>Apocrita</taxon>
        <taxon>Aculeata</taxon>
        <taxon>Formicoidea</taxon>
        <taxon>Formicidae</taxon>
        <taxon>Myrmicinae</taxon>
        <taxon>Temnothorax</taxon>
    </lineage>
</organism>
<evidence type="ECO:0000313" key="2">
    <source>
        <dbReference type="EMBL" id="TGZ47318.1"/>
    </source>
</evidence>